<feature type="non-terminal residue" evidence="2">
    <location>
        <position position="266"/>
    </location>
</feature>
<proteinExistence type="predicted"/>
<accession>A0A382TZ23</accession>
<dbReference type="InterPro" id="IPR036663">
    <property type="entry name" value="Fumarylacetoacetase_C_sf"/>
</dbReference>
<dbReference type="Pfam" id="PF01557">
    <property type="entry name" value="FAA_hydrolase"/>
    <property type="match status" value="1"/>
</dbReference>
<dbReference type="AlphaFoldDB" id="A0A382TZ23"/>
<feature type="domain" description="Fumarylacetoacetase-like C-terminal" evidence="1">
    <location>
        <begin position="30"/>
        <end position="253"/>
    </location>
</feature>
<organism evidence="2">
    <name type="scientific">marine metagenome</name>
    <dbReference type="NCBI Taxonomy" id="408172"/>
    <lineage>
        <taxon>unclassified sequences</taxon>
        <taxon>metagenomes</taxon>
        <taxon>ecological metagenomes</taxon>
    </lineage>
</organism>
<dbReference type="PANTHER" id="PTHR43211">
    <property type="entry name" value="FUMARYLACETOACETATE HYDROLASE"/>
    <property type="match status" value="1"/>
</dbReference>
<sequence>MPDENDSHMWSNSGYSLPPLPTFTLAIRQFCDGSAFLIHMERLRAARGATLPESFKTDPLMYQAVSDKFLMWNEDIHPFPYEYGLDFEAEVGVLVDKVPIGVSVEDAAEHIRFVTIINDISLRKLIPAELSKGFGFLQSKPRSSLGRYCYPIDALRKYWYDSKLHADMVIELNGQRVGKIDTAREMTFNFAELIAHAAKTRELSNNTLIGSGTVSSHVELDGFGCLMERNAVLDKPEIYMKSGDRIKMYIEGFEDTLVIDQLVGDK</sequence>
<dbReference type="GO" id="GO:0003824">
    <property type="term" value="F:catalytic activity"/>
    <property type="evidence" value="ECO:0007669"/>
    <property type="project" value="InterPro"/>
</dbReference>
<evidence type="ECO:0000259" key="1">
    <source>
        <dbReference type="Pfam" id="PF01557"/>
    </source>
</evidence>
<reference evidence="2" key="1">
    <citation type="submission" date="2018-05" db="EMBL/GenBank/DDBJ databases">
        <authorList>
            <person name="Lanie J.A."/>
            <person name="Ng W.-L."/>
            <person name="Kazmierczak K.M."/>
            <person name="Andrzejewski T.M."/>
            <person name="Davidsen T.M."/>
            <person name="Wayne K.J."/>
            <person name="Tettelin H."/>
            <person name="Glass J.I."/>
            <person name="Rusch D."/>
            <person name="Podicherti R."/>
            <person name="Tsui H.-C.T."/>
            <person name="Winkler M.E."/>
        </authorList>
    </citation>
    <scope>NUCLEOTIDE SEQUENCE</scope>
</reference>
<name>A0A382TZ23_9ZZZZ</name>
<gene>
    <name evidence="2" type="ORF">METZ01_LOCUS380143</name>
</gene>
<dbReference type="SUPFAM" id="SSF56529">
    <property type="entry name" value="FAH"/>
    <property type="match status" value="1"/>
</dbReference>
<evidence type="ECO:0000313" key="2">
    <source>
        <dbReference type="EMBL" id="SVD27289.1"/>
    </source>
</evidence>
<protein>
    <recommendedName>
        <fullName evidence="1">Fumarylacetoacetase-like C-terminal domain-containing protein</fullName>
    </recommendedName>
</protein>
<dbReference type="EMBL" id="UINC01140251">
    <property type="protein sequence ID" value="SVD27289.1"/>
    <property type="molecule type" value="Genomic_DNA"/>
</dbReference>
<dbReference type="Gene3D" id="3.90.850.10">
    <property type="entry name" value="Fumarylacetoacetase-like, C-terminal domain"/>
    <property type="match status" value="1"/>
</dbReference>
<dbReference type="PANTHER" id="PTHR43211:SF1">
    <property type="entry name" value="BLL6422 PROTEIN"/>
    <property type="match status" value="1"/>
</dbReference>
<dbReference type="InterPro" id="IPR011234">
    <property type="entry name" value="Fumarylacetoacetase-like_C"/>
</dbReference>